<accession>A0ABU6WFP4</accession>
<protein>
    <submittedName>
        <fullName evidence="1">Uncharacterized protein</fullName>
    </submittedName>
</protein>
<evidence type="ECO:0000313" key="2">
    <source>
        <dbReference type="Proteomes" id="UP001341840"/>
    </source>
</evidence>
<reference evidence="1 2" key="1">
    <citation type="journal article" date="2023" name="Plants (Basel)">
        <title>Bridging the Gap: Combining Genomics and Transcriptomics Approaches to Understand Stylosanthes scabra, an Orphan Legume from the Brazilian Caatinga.</title>
        <authorList>
            <person name="Ferreira-Neto J.R.C."/>
            <person name="da Silva M.D."/>
            <person name="Binneck E."/>
            <person name="de Melo N.F."/>
            <person name="da Silva R.H."/>
            <person name="de Melo A.L.T.M."/>
            <person name="Pandolfi V."/>
            <person name="Bustamante F.O."/>
            <person name="Brasileiro-Vidal A.C."/>
            <person name="Benko-Iseppon A.M."/>
        </authorList>
    </citation>
    <scope>NUCLEOTIDE SEQUENCE [LARGE SCALE GENOMIC DNA]</scope>
    <source>
        <tissue evidence="1">Leaves</tissue>
    </source>
</reference>
<comment type="caution">
    <text evidence="1">The sequence shown here is derived from an EMBL/GenBank/DDBJ whole genome shotgun (WGS) entry which is preliminary data.</text>
</comment>
<dbReference type="Proteomes" id="UP001341840">
    <property type="component" value="Unassembled WGS sequence"/>
</dbReference>
<gene>
    <name evidence="1" type="ORF">PIB30_049202</name>
</gene>
<name>A0ABU6WFP4_9FABA</name>
<organism evidence="1 2">
    <name type="scientific">Stylosanthes scabra</name>
    <dbReference type="NCBI Taxonomy" id="79078"/>
    <lineage>
        <taxon>Eukaryota</taxon>
        <taxon>Viridiplantae</taxon>
        <taxon>Streptophyta</taxon>
        <taxon>Embryophyta</taxon>
        <taxon>Tracheophyta</taxon>
        <taxon>Spermatophyta</taxon>
        <taxon>Magnoliopsida</taxon>
        <taxon>eudicotyledons</taxon>
        <taxon>Gunneridae</taxon>
        <taxon>Pentapetalae</taxon>
        <taxon>rosids</taxon>
        <taxon>fabids</taxon>
        <taxon>Fabales</taxon>
        <taxon>Fabaceae</taxon>
        <taxon>Papilionoideae</taxon>
        <taxon>50 kb inversion clade</taxon>
        <taxon>dalbergioids sensu lato</taxon>
        <taxon>Dalbergieae</taxon>
        <taxon>Pterocarpus clade</taxon>
        <taxon>Stylosanthes</taxon>
    </lineage>
</organism>
<sequence>MDSPTIWQRLLAVFSPSGSSPPRSVSIKATVEKPLGPLMPSKGEGVPLESSTRCPPLLHCLVYCPFAEEVWHRSEFQSLTAVDEPNVFWTWWSIVIDKLKSQSQWRRKASSVVTVLWKIWCDRNVRVFEGISNPPDTILSSAQSLIAEYFLHHPP</sequence>
<keyword evidence="2" id="KW-1185">Reference proteome</keyword>
<dbReference type="EMBL" id="JASCZI010181571">
    <property type="protein sequence ID" value="MED6184624.1"/>
    <property type="molecule type" value="Genomic_DNA"/>
</dbReference>
<evidence type="ECO:0000313" key="1">
    <source>
        <dbReference type="EMBL" id="MED6184624.1"/>
    </source>
</evidence>
<proteinExistence type="predicted"/>